<evidence type="ECO:0008006" key="3">
    <source>
        <dbReference type="Google" id="ProtNLM"/>
    </source>
</evidence>
<dbReference type="OrthoDB" id="9148135at2"/>
<reference evidence="1 2" key="1">
    <citation type="submission" date="2018-03" db="EMBL/GenBank/DDBJ databases">
        <title>Genome assembly of novel Miniimonas species PCH200.</title>
        <authorList>
            <person name="Thakur V."/>
            <person name="Kumar V."/>
            <person name="Singh D."/>
        </authorList>
    </citation>
    <scope>NUCLEOTIDE SEQUENCE [LARGE SCALE GENOMIC DNA]</scope>
    <source>
        <strain evidence="1 2">PCH200</strain>
    </source>
</reference>
<gene>
    <name evidence="1" type="ORF">C8046_10500</name>
</gene>
<keyword evidence="2" id="KW-1185">Reference proteome</keyword>
<dbReference type="PANTHER" id="PTHR38479:SF2">
    <property type="entry name" value="WINGED HELIX DNA-BINDING DOMAIN-CONTAINING PROTEIN"/>
    <property type="match status" value="1"/>
</dbReference>
<accession>A0A2U1ZVJ5</accession>
<dbReference type="AlphaFoldDB" id="A0A2U1ZVJ5"/>
<protein>
    <recommendedName>
        <fullName evidence="3">Winged helix DNA-binding domain-containing protein</fullName>
    </recommendedName>
</protein>
<evidence type="ECO:0000313" key="2">
    <source>
        <dbReference type="Proteomes" id="UP000245166"/>
    </source>
</evidence>
<dbReference type="RefSeq" id="WP_109229396.1">
    <property type="nucleotide sequence ID" value="NZ_PYHR01000002.1"/>
</dbReference>
<dbReference type="InterPro" id="IPR009351">
    <property type="entry name" value="AlkZ-like"/>
</dbReference>
<proteinExistence type="predicted"/>
<evidence type="ECO:0000313" key="1">
    <source>
        <dbReference type="EMBL" id="PWD51015.1"/>
    </source>
</evidence>
<comment type="caution">
    <text evidence="1">The sequence shown here is derived from an EMBL/GenBank/DDBJ whole genome shotgun (WGS) entry which is preliminary data.</text>
</comment>
<dbReference type="PANTHER" id="PTHR38479">
    <property type="entry name" value="LMO0824 PROTEIN"/>
    <property type="match status" value="1"/>
</dbReference>
<organism evidence="1 2">
    <name type="scientific">Serinibacter arcticus</name>
    <dbReference type="NCBI Taxonomy" id="1655435"/>
    <lineage>
        <taxon>Bacteria</taxon>
        <taxon>Bacillati</taxon>
        <taxon>Actinomycetota</taxon>
        <taxon>Actinomycetes</taxon>
        <taxon>Micrococcales</taxon>
        <taxon>Beutenbergiaceae</taxon>
        <taxon>Serinibacter</taxon>
    </lineage>
</organism>
<sequence length="395" mass="41910">MTRLIAPTERRARLGRRHALAAPVATSEEAATAVVALHSTDPAAMTLGVLARTRATDVDDLHRALYADRTLVRLLTMRRTVFAVDTALAPAFLAATATSVAATQRRRTHALLVEGGVTTDPAAWLARAEDVGRAFLADAGVFASKDLAAADPLLATRMRFGEGATAVEQSVASRLLTLWSSEGLVVRATVAGGWTSTQFRWAPTAAWLGELPPSPDLATGSAIVAGAYVARYGPVTVDDLEWWTGWTKTHTRATLAALRDGGAIARVEVAEGEAYVVAGDVAEVAAPEPWVALLPALDPSAMGWKHRDFHLGPHRAEVFDRNGNAGPTAWVDGAVVGGWAIRDDGTIGLDLLQEVDDVARGRLEERAGEVEAFLAGTVVKARARGWTPSEKRVRG</sequence>
<dbReference type="Proteomes" id="UP000245166">
    <property type="component" value="Unassembled WGS sequence"/>
</dbReference>
<dbReference type="EMBL" id="PYHR01000002">
    <property type="protein sequence ID" value="PWD51015.1"/>
    <property type="molecule type" value="Genomic_DNA"/>
</dbReference>
<name>A0A2U1ZVJ5_9MICO</name>
<dbReference type="Pfam" id="PF06224">
    <property type="entry name" value="AlkZ-like"/>
    <property type="match status" value="1"/>
</dbReference>